<reference evidence="10" key="1">
    <citation type="journal article" date="2020" name="Fungal Divers.">
        <title>Resolving the Mortierellaceae phylogeny through synthesis of multi-gene phylogenetics and phylogenomics.</title>
        <authorList>
            <person name="Vandepol N."/>
            <person name="Liber J."/>
            <person name="Desiro A."/>
            <person name="Na H."/>
            <person name="Kennedy M."/>
            <person name="Barry K."/>
            <person name="Grigoriev I.V."/>
            <person name="Miller A.N."/>
            <person name="O'Donnell K."/>
            <person name="Stajich J.E."/>
            <person name="Bonito G."/>
        </authorList>
    </citation>
    <scope>NUCLEOTIDE SEQUENCE</scope>
    <source>
        <strain evidence="10">KOD1015</strain>
    </source>
</reference>
<sequence length="904" mass="103390">MESLSQAASIRRSLFSSDEARHKYIHHIMREIHLTLKTGAGQTKLQVSGNFHEFCRMLSKFRSTFQMSEMCSFSEFEPWIATVGEFSSRAIHSWKWSPNSIPYILTFWSKMVSSISSAEQSKQELIQNITVDLSRAYVKSRLECAQAAIDGEVDDPLESEEELVTGLEMFATVTRTKYVDSGRYILQEFKDQFQKYRETIQAASTMAGTTSPTLGSSEFKERLLMVEMKLTWLVYIIAACIGGRISYQSTAEQDQVDGELACEVLGFIHQLQIWTSQRPSYLATPDAHLYVQSSIIYFYLQFRSTYIGEDSSKSVKVYALLTERWGLNTPNQVLDIIMNSSLVNLRSNGDPEWKKQEDMLTVRTLKLYTNLASGLVYSSVKYIRKLDTTKVLLSNHSPSEFRFLSAAKKSSDTAVSRCRMNYYTMLSRVLFAEDNVDADFWRFVKPWEIALDQVTLALEGGGDLSEEDIRLILLGLFKDLRGFVISITNRKQYTLFFDWFYPAYTPIVRRAIEIWPHDELGIAILRFWHEFVNNKSNRIAFDSSSPNGILLFQETSSILFIYGQHLLSRPLSRAGSLWTEKYKGIMLYFNVLSASLSGKYVNFGVFKLYGDKALERILDIFFQLMLAIPVDDIIAYPKLSTAYYTVLDVFVCDHMMGLPMIPHPVLAYMFRALGEIIIPQSLDTVCCSLACSSIDKICSFVVNWMIKDKIRKDDEQEELHRNAGSPDPNGRPGSGSNSQRSSVEISRGPPHSGSSTNGLVIGPGSRPVSKRRQQQQQQQKETHWLVEYLMTHKDILSYLFLALFHSVAFENRSNYWSLSRPLLGVVLLNREFFVEYTNNLIQSQLPDRQEKLQLAVNALMEGIEFSLLTQTRDRFTQNITAFKRECAQMTLMSASGHFDDDRML</sequence>
<protein>
    <submittedName>
        <fullName evidence="10">Exportin 7</fullName>
    </submittedName>
</protein>
<name>A0A9P6FQC4_9FUNG</name>
<evidence type="ECO:0000256" key="2">
    <source>
        <dbReference type="ARBA" id="ARBA00004496"/>
    </source>
</evidence>
<comment type="subcellular location">
    <subcellularLocation>
        <location evidence="2">Cytoplasm</location>
    </subcellularLocation>
    <subcellularLocation>
        <location evidence="1">Nucleus</location>
    </subcellularLocation>
</comment>
<evidence type="ECO:0000313" key="10">
    <source>
        <dbReference type="EMBL" id="KAF9579918.1"/>
    </source>
</evidence>
<keyword evidence="11" id="KW-1185">Reference proteome</keyword>
<dbReference type="InterPro" id="IPR057947">
    <property type="entry name" value="TPR_XPO7/RBP17"/>
</dbReference>
<dbReference type="GO" id="GO:0005737">
    <property type="term" value="C:cytoplasm"/>
    <property type="evidence" value="ECO:0007669"/>
    <property type="project" value="UniProtKB-SubCell"/>
</dbReference>
<evidence type="ECO:0000256" key="6">
    <source>
        <dbReference type="ARBA" id="ARBA00022927"/>
    </source>
</evidence>
<gene>
    <name evidence="10" type="primary">XPO7</name>
    <name evidence="10" type="ORF">BGW38_003632</name>
</gene>
<dbReference type="GO" id="GO:0006611">
    <property type="term" value="P:protein export from nucleus"/>
    <property type="evidence" value="ECO:0007669"/>
    <property type="project" value="TreeGrafter"/>
</dbReference>
<evidence type="ECO:0000313" key="11">
    <source>
        <dbReference type="Proteomes" id="UP000780801"/>
    </source>
</evidence>
<feature type="domain" description="Exportin-7/Ran-binding protein 17 TPR repeats" evidence="9">
    <location>
        <begin position="146"/>
        <end position="410"/>
    </location>
</feature>
<keyword evidence="7" id="KW-0539">Nucleus</keyword>
<comment type="caution">
    <text evidence="10">The sequence shown here is derived from an EMBL/GenBank/DDBJ whole genome shotgun (WGS) entry which is preliminary data.</text>
</comment>
<dbReference type="GO" id="GO:0005049">
    <property type="term" value="F:nuclear export signal receptor activity"/>
    <property type="evidence" value="ECO:0007669"/>
    <property type="project" value="InterPro"/>
</dbReference>
<dbReference type="GO" id="GO:0005643">
    <property type="term" value="C:nuclear pore"/>
    <property type="evidence" value="ECO:0007669"/>
    <property type="project" value="TreeGrafter"/>
</dbReference>
<dbReference type="AlphaFoldDB" id="A0A9P6FQC4"/>
<evidence type="ECO:0000256" key="3">
    <source>
        <dbReference type="ARBA" id="ARBA00009466"/>
    </source>
</evidence>
<dbReference type="Pfam" id="PF25795">
    <property type="entry name" value="TPR_XPO7"/>
    <property type="match status" value="1"/>
</dbReference>
<keyword evidence="6" id="KW-0653">Protein transport</keyword>
<evidence type="ECO:0000256" key="1">
    <source>
        <dbReference type="ARBA" id="ARBA00004123"/>
    </source>
</evidence>
<evidence type="ECO:0000259" key="9">
    <source>
        <dbReference type="Pfam" id="PF25795"/>
    </source>
</evidence>
<evidence type="ECO:0000256" key="4">
    <source>
        <dbReference type="ARBA" id="ARBA00022448"/>
    </source>
</evidence>
<feature type="compositionally biased region" description="Polar residues" evidence="8">
    <location>
        <begin position="734"/>
        <end position="744"/>
    </location>
</feature>
<dbReference type="EMBL" id="JAABOA010002400">
    <property type="protein sequence ID" value="KAF9579918.1"/>
    <property type="molecule type" value="Genomic_DNA"/>
</dbReference>
<accession>A0A9P6FQC4</accession>
<proteinExistence type="inferred from homology"/>
<organism evidence="10 11">
    <name type="scientific">Lunasporangiospora selenospora</name>
    <dbReference type="NCBI Taxonomy" id="979761"/>
    <lineage>
        <taxon>Eukaryota</taxon>
        <taxon>Fungi</taxon>
        <taxon>Fungi incertae sedis</taxon>
        <taxon>Mucoromycota</taxon>
        <taxon>Mortierellomycotina</taxon>
        <taxon>Mortierellomycetes</taxon>
        <taxon>Mortierellales</taxon>
        <taxon>Mortierellaceae</taxon>
        <taxon>Lunasporangiospora</taxon>
    </lineage>
</organism>
<comment type="similarity">
    <text evidence="3">Belongs to the exportin family.</text>
</comment>
<dbReference type="InterPro" id="IPR044189">
    <property type="entry name" value="XPO4/7-like"/>
</dbReference>
<dbReference type="Proteomes" id="UP000780801">
    <property type="component" value="Unassembled WGS sequence"/>
</dbReference>
<dbReference type="PANTHER" id="PTHR12596:SF2">
    <property type="entry name" value="EXPORTIN-7 ISOFORM X1"/>
    <property type="match status" value="1"/>
</dbReference>
<feature type="region of interest" description="Disordered" evidence="8">
    <location>
        <begin position="715"/>
        <end position="776"/>
    </location>
</feature>
<evidence type="ECO:0000256" key="7">
    <source>
        <dbReference type="ARBA" id="ARBA00023242"/>
    </source>
</evidence>
<evidence type="ECO:0000256" key="5">
    <source>
        <dbReference type="ARBA" id="ARBA00022490"/>
    </source>
</evidence>
<evidence type="ECO:0000256" key="8">
    <source>
        <dbReference type="SAM" id="MobiDB-lite"/>
    </source>
</evidence>
<keyword evidence="4" id="KW-0813">Transport</keyword>
<dbReference type="OrthoDB" id="244158at2759"/>
<keyword evidence="5" id="KW-0963">Cytoplasm</keyword>
<dbReference type="PANTHER" id="PTHR12596">
    <property type="entry name" value="EXPORTIN 4,7-RELATED"/>
    <property type="match status" value="1"/>
</dbReference>